<dbReference type="PANTHER" id="PTHR30164:SF2">
    <property type="entry name" value="PROTEIN MTFA"/>
    <property type="match status" value="1"/>
</dbReference>
<dbReference type="InterPro" id="IPR024079">
    <property type="entry name" value="MetalloPept_cat_dom_sf"/>
</dbReference>
<dbReference type="OrthoDB" id="9786424at2"/>
<evidence type="ECO:0000313" key="1">
    <source>
        <dbReference type="EMBL" id="ROR34981.1"/>
    </source>
</evidence>
<name>A0A3N1Y8W4_9GAMM</name>
<evidence type="ECO:0008006" key="3">
    <source>
        <dbReference type="Google" id="ProtNLM"/>
    </source>
</evidence>
<comment type="caution">
    <text evidence="1">The sequence shown here is derived from an EMBL/GenBank/DDBJ whole genome shotgun (WGS) entry which is preliminary data.</text>
</comment>
<gene>
    <name evidence="1" type="ORF">EDC57_0896</name>
</gene>
<dbReference type="GO" id="GO:0004177">
    <property type="term" value="F:aminopeptidase activity"/>
    <property type="evidence" value="ECO:0007669"/>
    <property type="project" value="TreeGrafter"/>
</dbReference>
<proteinExistence type="predicted"/>
<dbReference type="InterPro" id="IPR010384">
    <property type="entry name" value="MtfA_fam"/>
</dbReference>
<dbReference type="Proteomes" id="UP000276634">
    <property type="component" value="Unassembled WGS sequence"/>
</dbReference>
<dbReference type="EMBL" id="RJVI01000001">
    <property type="protein sequence ID" value="ROR34981.1"/>
    <property type="molecule type" value="Genomic_DNA"/>
</dbReference>
<dbReference type="PANTHER" id="PTHR30164">
    <property type="entry name" value="MTFA PEPTIDASE"/>
    <property type="match status" value="1"/>
</dbReference>
<dbReference type="GO" id="GO:0005829">
    <property type="term" value="C:cytosol"/>
    <property type="evidence" value="ECO:0007669"/>
    <property type="project" value="TreeGrafter"/>
</dbReference>
<keyword evidence="2" id="KW-1185">Reference proteome</keyword>
<dbReference type="CDD" id="cd20169">
    <property type="entry name" value="Peptidase_M90_mtfA"/>
    <property type="match status" value="1"/>
</dbReference>
<dbReference type="Pfam" id="PF06167">
    <property type="entry name" value="Peptidase_M90"/>
    <property type="match status" value="1"/>
</dbReference>
<sequence length="259" mass="29304">MRAWRAWRRRRLLACARIDAGLWARVTAAIPCLHGLDDAEQARLRDLASLFLREKRILGAGGFEPDEEARAAIAAQACLPVLALDADLLGGWRTVLVYPGAFLSRQHEVDEAGVVTEWEDERSGEAWPEGPLVLSWEEARPGAEPYGEGSNVVIHEIAHKLDQRTGEANGLPPLHRDMDPQAWARVMSAAYERLRRRVARGRATAVDPYAAEDPGEFFAVVSEHFFCAPWLLLEEMPEVYRELSRFYRQEPARRLLRSR</sequence>
<dbReference type="InterPro" id="IPR042252">
    <property type="entry name" value="MtfA_N"/>
</dbReference>
<dbReference type="AlphaFoldDB" id="A0A3N1Y8W4"/>
<organism evidence="1 2">
    <name type="scientific">Inmirania thermothiophila</name>
    <dbReference type="NCBI Taxonomy" id="1750597"/>
    <lineage>
        <taxon>Bacteria</taxon>
        <taxon>Pseudomonadati</taxon>
        <taxon>Pseudomonadota</taxon>
        <taxon>Gammaproteobacteria</taxon>
        <taxon>Chromatiales</taxon>
        <taxon>Ectothiorhodospiraceae</taxon>
        <taxon>Inmirania</taxon>
    </lineage>
</organism>
<dbReference type="Gene3D" id="3.40.390.10">
    <property type="entry name" value="Collagenase (Catalytic Domain)"/>
    <property type="match status" value="1"/>
</dbReference>
<dbReference type="Gene3D" id="1.10.472.150">
    <property type="entry name" value="Glucose-regulated metallo-peptidase M90, N-terminal domain"/>
    <property type="match status" value="1"/>
</dbReference>
<reference evidence="1 2" key="1">
    <citation type="submission" date="2018-11" db="EMBL/GenBank/DDBJ databases">
        <title>Genomic Encyclopedia of Type Strains, Phase IV (KMG-IV): sequencing the most valuable type-strain genomes for metagenomic binning, comparative biology and taxonomic classification.</title>
        <authorList>
            <person name="Goeker M."/>
        </authorList>
    </citation>
    <scope>NUCLEOTIDE SEQUENCE [LARGE SCALE GENOMIC DNA]</scope>
    <source>
        <strain evidence="1 2">DSM 100275</strain>
    </source>
</reference>
<accession>A0A3N1Y8W4</accession>
<protein>
    <recommendedName>
        <fullName evidence="3">Zinc-dependent peptidase</fullName>
    </recommendedName>
</protein>
<dbReference type="GO" id="GO:0008237">
    <property type="term" value="F:metallopeptidase activity"/>
    <property type="evidence" value="ECO:0007669"/>
    <property type="project" value="InterPro"/>
</dbReference>
<dbReference type="SUPFAM" id="SSF55486">
    <property type="entry name" value="Metalloproteases ('zincins'), catalytic domain"/>
    <property type="match status" value="1"/>
</dbReference>
<evidence type="ECO:0000313" key="2">
    <source>
        <dbReference type="Proteomes" id="UP000276634"/>
    </source>
</evidence>
<dbReference type="RefSeq" id="WP_123400606.1">
    <property type="nucleotide sequence ID" value="NZ_RJVI01000001.1"/>
</dbReference>